<gene>
    <name evidence="2" type="ORF">CTI12_AA026850</name>
</gene>
<organism evidence="2 3">
    <name type="scientific">Artemisia annua</name>
    <name type="common">Sweet wormwood</name>
    <dbReference type="NCBI Taxonomy" id="35608"/>
    <lineage>
        <taxon>Eukaryota</taxon>
        <taxon>Viridiplantae</taxon>
        <taxon>Streptophyta</taxon>
        <taxon>Embryophyta</taxon>
        <taxon>Tracheophyta</taxon>
        <taxon>Spermatophyta</taxon>
        <taxon>Magnoliopsida</taxon>
        <taxon>eudicotyledons</taxon>
        <taxon>Gunneridae</taxon>
        <taxon>Pentapetalae</taxon>
        <taxon>asterids</taxon>
        <taxon>campanulids</taxon>
        <taxon>Asterales</taxon>
        <taxon>Asteraceae</taxon>
        <taxon>Asteroideae</taxon>
        <taxon>Anthemideae</taxon>
        <taxon>Artemisiinae</taxon>
        <taxon>Artemisia</taxon>
    </lineage>
</organism>
<proteinExistence type="predicted"/>
<name>A0A2U1QI54_ARTAN</name>
<evidence type="ECO:0000313" key="2">
    <source>
        <dbReference type="EMBL" id="PWA97662.1"/>
    </source>
</evidence>
<keyword evidence="3" id="KW-1185">Reference proteome</keyword>
<protein>
    <recommendedName>
        <fullName evidence="4">Helitron helicase-like domain-containing protein</fullName>
    </recommendedName>
</protein>
<feature type="region of interest" description="Disordered" evidence="1">
    <location>
        <begin position="1"/>
        <end position="24"/>
    </location>
</feature>
<dbReference type="AlphaFoldDB" id="A0A2U1QI54"/>
<dbReference type="PANTHER" id="PTHR45786">
    <property type="entry name" value="DNA BINDING PROTEIN-LIKE"/>
    <property type="match status" value="1"/>
</dbReference>
<accession>A0A2U1QI54</accession>
<evidence type="ECO:0000256" key="1">
    <source>
        <dbReference type="SAM" id="MobiDB-lite"/>
    </source>
</evidence>
<sequence length="347" mass="37993">MAVESAQPSLPDDRPVGNSSVVMPDDGLVLSTAENDHLDTAATNMGGTFMPVPQIFGEGSFQSRVTAAPDTLLHGNGRLISHVVQHINSTDFSPVQIATADSSVPMFTSRNIGQQSFLPASQVAASQVAIIIMVLYADFSRAHILPNQEITLYSYNPGANGPETTPSGRRSRARAPLDYKSFGRCDQICQHCYALFWREEKKAGMPVSAVPQYQKCCAGGRVVLLLLFRTARDKLLEADIPDFQIRLFGVVGAQQYELPAGDTIGAIVYEGGPESATDYDIVIERHSREAENVNKLHPRYMALQFPLLFVYGEEGYYLSLALRHVEDSETQAQKKNDNEGLLCVPVV</sequence>
<comment type="caution">
    <text evidence="2">The sequence shown here is derived from an EMBL/GenBank/DDBJ whole genome shotgun (WGS) entry which is preliminary data.</text>
</comment>
<evidence type="ECO:0000313" key="3">
    <source>
        <dbReference type="Proteomes" id="UP000245207"/>
    </source>
</evidence>
<evidence type="ECO:0008006" key="4">
    <source>
        <dbReference type="Google" id="ProtNLM"/>
    </source>
</evidence>
<dbReference type="Proteomes" id="UP000245207">
    <property type="component" value="Unassembled WGS sequence"/>
</dbReference>
<reference evidence="2 3" key="1">
    <citation type="journal article" date="2018" name="Mol. Plant">
        <title>The genome of Artemisia annua provides insight into the evolution of Asteraceae family and artemisinin biosynthesis.</title>
        <authorList>
            <person name="Shen Q."/>
            <person name="Zhang L."/>
            <person name="Liao Z."/>
            <person name="Wang S."/>
            <person name="Yan T."/>
            <person name="Shi P."/>
            <person name="Liu M."/>
            <person name="Fu X."/>
            <person name="Pan Q."/>
            <person name="Wang Y."/>
            <person name="Lv Z."/>
            <person name="Lu X."/>
            <person name="Zhang F."/>
            <person name="Jiang W."/>
            <person name="Ma Y."/>
            <person name="Chen M."/>
            <person name="Hao X."/>
            <person name="Li L."/>
            <person name="Tang Y."/>
            <person name="Lv G."/>
            <person name="Zhou Y."/>
            <person name="Sun X."/>
            <person name="Brodelius P.E."/>
            <person name="Rose J.K.C."/>
            <person name="Tang K."/>
        </authorList>
    </citation>
    <scope>NUCLEOTIDE SEQUENCE [LARGE SCALE GENOMIC DNA]</scope>
    <source>
        <strain evidence="3">cv. Huhao1</strain>
        <tissue evidence="2">Leaf</tissue>
    </source>
</reference>
<dbReference type="PANTHER" id="PTHR45786:SF74">
    <property type="entry name" value="ATP-DEPENDENT DNA HELICASE"/>
    <property type="match status" value="1"/>
</dbReference>
<dbReference type="OrthoDB" id="2448079at2759"/>
<dbReference type="EMBL" id="PKPP01000109">
    <property type="protein sequence ID" value="PWA97662.1"/>
    <property type="molecule type" value="Genomic_DNA"/>
</dbReference>